<organism evidence="1 2">
    <name type="scientific">Streptomyces mordarskii</name>
    <dbReference type="NCBI Taxonomy" id="1226758"/>
    <lineage>
        <taxon>Bacteria</taxon>
        <taxon>Bacillati</taxon>
        <taxon>Actinomycetota</taxon>
        <taxon>Actinomycetes</taxon>
        <taxon>Kitasatosporales</taxon>
        <taxon>Streptomycetaceae</taxon>
        <taxon>Streptomyces</taxon>
    </lineage>
</organism>
<proteinExistence type="predicted"/>
<sequence length="150" mass="15799">MRGLDAALAGVVTWIGTNLLVDTVRIALPGGGEPVYNPDTGLNEYPEGEVLYEGPGAVQGGTAQSEISASPDALQMWVGETKSRYRLLTPLTAPLAPKDAIVSVLAVHNPANTALIGRTWTAQDPSRAATTEVVRITPLDQNQAPRETTP</sequence>
<accession>A0ABN1DXU3</accession>
<keyword evidence="2" id="KW-1185">Reference proteome</keyword>
<comment type="caution">
    <text evidence="1">The sequence shown here is derived from an EMBL/GenBank/DDBJ whole genome shotgun (WGS) entry which is preliminary data.</text>
</comment>
<dbReference type="Pfam" id="PF19586">
    <property type="entry name" value="DUF6093"/>
    <property type="match status" value="1"/>
</dbReference>
<evidence type="ECO:0000313" key="2">
    <source>
        <dbReference type="Proteomes" id="UP001501576"/>
    </source>
</evidence>
<dbReference type="Proteomes" id="UP001501576">
    <property type="component" value="Unassembled WGS sequence"/>
</dbReference>
<gene>
    <name evidence="1" type="ORF">GCM10010390_65930</name>
</gene>
<dbReference type="RefSeq" id="WP_346160858.1">
    <property type="nucleotide sequence ID" value="NZ_BAAABZ010000071.1"/>
</dbReference>
<dbReference type="EMBL" id="BAAABZ010000071">
    <property type="protein sequence ID" value="GAA0554641.1"/>
    <property type="molecule type" value="Genomic_DNA"/>
</dbReference>
<evidence type="ECO:0000313" key="1">
    <source>
        <dbReference type="EMBL" id="GAA0554641.1"/>
    </source>
</evidence>
<name>A0ABN1DXU3_9ACTN</name>
<protein>
    <submittedName>
        <fullName evidence="1">Uncharacterized protein</fullName>
    </submittedName>
</protein>
<dbReference type="InterPro" id="IPR046075">
    <property type="entry name" value="DUF6093"/>
</dbReference>
<reference evidence="1 2" key="1">
    <citation type="journal article" date="2019" name="Int. J. Syst. Evol. Microbiol.">
        <title>The Global Catalogue of Microorganisms (GCM) 10K type strain sequencing project: providing services to taxonomists for standard genome sequencing and annotation.</title>
        <authorList>
            <consortium name="The Broad Institute Genomics Platform"/>
            <consortium name="The Broad Institute Genome Sequencing Center for Infectious Disease"/>
            <person name="Wu L."/>
            <person name="Ma J."/>
        </authorList>
    </citation>
    <scope>NUCLEOTIDE SEQUENCE [LARGE SCALE GENOMIC DNA]</scope>
    <source>
        <strain evidence="1 2">JCM 5052</strain>
    </source>
</reference>